<reference evidence="2" key="2">
    <citation type="submission" date="2015-01" db="EMBL/GenBank/DDBJ databases">
        <title>Evolutionary Origins and Diversification of the Mycorrhizal Mutualists.</title>
        <authorList>
            <consortium name="DOE Joint Genome Institute"/>
            <consortium name="Mycorrhizal Genomics Consortium"/>
            <person name="Kohler A."/>
            <person name="Kuo A."/>
            <person name="Nagy L.G."/>
            <person name="Floudas D."/>
            <person name="Copeland A."/>
            <person name="Barry K.W."/>
            <person name="Cichocki N."/>
            <person name="Veneault-Fourrey C."/>
            <person name="LaButti K."/>
            <person name="Lindquist E.A."/>
            <person name="Lipzen A."/>
            <person name="Lundell T."/>
            <person name="Morin E."/>
            <person name="Murat C."/>
            <person name="Riley R."/>
            <person name="Ohm R."/>
            <person name="Sun H."/>
            <person name="Tunlid A."/>
            <person name="Henrissat B."/>
            <person name="Grigoriev I.V."/>
            <person name="Hibbett D.S."/>
            <person name="Martin F."/>
        </authorList>
    </citation>
    <scope>NUCLEOTIDE SEQUENCE [LARGE SCALE GENOMIC DNA]</scope>
    <source>
        <strain evidence="2">Foug A</strain>
    </source>
</reference>
<proteinExistence type="predicted"/>
<dbReference type="HOGENOM" id="CLU_3143872_0_0_1"/>
<sequence>MYIKPPEAHRSPGGIPPSIGRNYPSLSLFLSVSLYSLSLAQTESRQPFS</sequence>
<dbReference type="InParanoid" id="A0A0C3D588"/>
<dbReference type="Proteomes" id="UP000053989">
    <property type="component" value="Unassembled WGS sequence"/>
</dbReference>
<dbReference type="EMBL" id="KN822250">
    <property type="protein sequence ID" value="KIM51569.1"/>
    <property type="molecule type" value="Genomic_DNA"/>
</dbReference>
<accession>A0A0C3D588</accession>
<evidence type="ECO:0000313" key="1">
    <source>
        <dbReference type="EMBL" id="KIM51569.1"/>
    </source>
</evidence>
<protein>
    <submittedName>
        <fullName evidence="1">Uncharacterized protein</fullName>
    </submittedName>
</protein>
<reference evidence="1 2" key="1">
    <citation type="submission" date="2014-04" db="EMBL/GenBank/DDBJ databases">
        <authorList>
            <consortium name="DOE Joint Genome Institute"/>
            <person name="Kuo A."/>
            <person name="Kohler A."/>
            <person name="Nagy L.G."/>
            <person name="Floudas D."/>
            <person name="Copeland A."/>
            <person name="Barry K.W."/>
            <person name="Cichocki N."/>
            <person name="Veneault-Fourrey C."/>
            <person name="LaButti K."/>
            <person name="Lindquist E.A."/>
            <person name="Lipzen A."/>
            <person name="Lundell T."/>
            <person name="Morin E."/>
            <person name="Murat C."/>
            <person name="Sun H."/>
            <person name="Tunlid A."/>
            <person name="Henrissat B."/>
            <person name="Grigoriev I.V."/>
            <person name="Hibbett D.S."/>
            <person name="Martin F."/>
            <person name="Nordberg H.P."/>
            <person name="Cantor M.N."/>
            <person name="Hua S.X."/>
        </authorList>
    </citation>
    <scope>NUCLEOTIDE SEQUENCE [LARGE SCALE GENOMIC DNA]</scope>
    <source>
        <strain evidence="1 2">Foug A</strain>
    </source>
</reference>
<dbReference type="AlphaFoldDB" id="A0A0C3D588"/>
<evidence type="ECO:0000313" key="2">
    <source>
        <dbReference type="Proteomes" id="UP000053989"/>
    </source>
</evidence>
<gene>
    <name evidence="1" type="ORF">SCLCIDRAFT_33324</name>
</gene>
<name>A0A0C3D588_9AGAM</name>
<keyword evidence="2" id="KW-1185">Reference proteome</keyword>
<organism evidence="1 2">
    <name type="scientific">Scleroderma citrinum Foug A</name>
    <dbReference type="NCBI Taxonomy" id="1036808"/>
    <lineage>
        <taxon>Eukaryota</taxon>
        <taxon>Fungi</taxon>
        <taxon>Dikarya</taxon>
        <taxon>Basidiomycota</taxon>
        <taxon>Agaricomycotina</taxon>
        <taxon>Agaricomycetes</taxon>
        <taxon>Agaricomycetidae</taxon>
        <taxon>Boletales</taxon>
        <taxon>Sclerodermatineae</taxon>
        <taxon>Sclerodermataceae</taxon>
        <taxon>Scleroderma</taxon>
    </lineage>
</organism>